<name>A0AAD9TPT4_9ROSI</name>
<evidence type="ECO:0000256" key="3">
    <source>
        <dbReference type="ARBA" id="ARBA00022691"/>
    </source>
</evidence>
<dbReference type="GO" id="GO:0016432">
    <property type="term" value="F:tRNA-uridine aminocarboxypropyltransferase activity"/>
    <property type="evidence" value="ECO:0007669"/>
    <property type="project" value="UniProtKB-EC"/>
</dbReference>
<evidence type="ECO:0000259" key="7">
    <source>
        <dbReference type="SMART" id="SM01144"/>
    </source>
</evidence>
<sequence length="418" mass="46993">MLVNFGTRIRAATILNRLQNRRTKFPENLKMAATVTEVKSKRPICPFCCKPTRICLCNRLQNPALENSVSVTILQHSLERNHPLNSARIAKLGLKNVNVAFVSDVNFEARFDIRLIEPNHESGLGGIELGTPEADSENGDGFEIERRNVVGFEFKRFKKSTEEGNSSSIGGNEEENYLKDSNFVKKLDLWECDFLVSELENESICKECNGENLLQSGSSNEEPVVTVSICKYGVIRDVTHFWVPPTDCEKPNFDQILGSEAALDALSKGFVVRKMQSGSTELEEYEEFELEVSPGSVLLFPSEEAVSVDGLEAMNFEVKNLIVLDGTWSKAKRMYKENPWLKLLPHLKLDLDKMSLYSEVRTQPKAGYLSTIESIVYALKALGDNNIEGLNNLLDVFESMVGDQRRCKDERLSKIPPV</sequence>
<comment type="catalytic activity">
    <reaction evidence="6">
        <text>a uridine in tRNA + S-adenosyl-L-methionine = a 3-[(3S)-3-amino-3-carboxypropyl]uridine in tRNA + S-methyl-5'-thioadenosine + H(+)</text>
        <dbReference type="Rhea" id="RHEA:62432"/>
        <dbReference type="Rhea" id="RHEA-COMP:13339"/>
        <dbReference type="Rhea" id="RHEA-COMP:16092"/>
        <dbReference type="ChEBI" id="CHEBI:15378"/>
        <dbReference type="ChEBI" id="CHEBI:17509"/>
        <dbReference type="ChEBI" id="CHEBI:59789"/>
        <dbReference type="ChEBI" id="CHEBI:65315"/>
        <dbReference type="ChEBI" id="CHEBI:82930"/>
        <dbReference type="EC" id="2.5.1.25"/>
    </reaction>
</comment>
<evidence type="ECO:0000256" key="2">
    <source>
        <dbReference type="ARBA" id="ARBA00022679"/>
    </source>
</evidence>
<evidence type="ECO:0000256" key="1">
    <source>
        <dbReference type="ARBA" id="ARBA00012386"/>
    </source>
</evidence>
<evidence type="ECO:0000313" key="8">
    <source>
        <dbReference type="EMBL" id="KAK2639666.1"/>
    </source>
</evidence>
<comment type="caution">
    <text evidence="8">The sequence shown here is derived from an EMBL/GenBank/DDBJ whole genome shotgun (WGS) entry which is preliminary data.</text>
</comment>
<comment type="similarity">
    <text evidence="5">Belongs to the TDD superfamily. DTWD2 family.</text>
</comment>
<dbReference type="EC" id="2.5.1.25" evidence="1"/>
<reference evidence="8" key="1">
    <citation type="journal article" date="2023" name="Plant J.">
        <title>Genome sequences and population genomics provide insights into the demographic history, inbreeding, and mutation load of two 'living fossil' tree species of Dipteronia.</title>
        <authorList>
            <person name="Feng Y."/>
            <person name="Comes H.P."/>
            <person name="Chen J."/>
            <person name="Zhu S."/>
            <person name="Lu R."/>
            <person name="Zhang X."/>
            <person name="Li P."/>
            <person name="Qiu J."/>
            <person name="Olsen K.M."/>
            <person name="Qiu Y."/>
        </authorList>
    </citation>
    <scope>NUCLEOTIDE SEQUENCE</scope>
    <source>
        <strain evidence="8">KIB01</strain>
    </source>
</reference>
<accession>A0AAD9TPT4</accession>
<proteinExistence type="inferred from homology"/>
<dbReference type="EMBL" id="JANJYI010000008">
    <property type="protein sequence ID" value="KAK2639666.1"/>
    <property type="molecule type" value="Genomic_DNA"/>
</dbReference>
<evidence type="ECO:0000256" key="5">
    <source>
        <dbReference type="ARBA" id="ARBA00034489"/>
    </source>
</evidence>
<feature type="domain" description="DTW" evidence="7">
    <location>
        <begin position="41"/>
        <end position="409"/>
    </location>
</feature>
<evidence type="ECO:0000256" key="4">
    <source>
        <dbReference type="ARBA" id="ARBA00022694"/>
    </source>
</evidence>
<dbReference type="GO" id="GO:0008033">
    <property type="term" value="P:tRNA processing"/>
    <property type="evidence" value="ECO:0007669"/>
    <property type="project" value="UniProtKB-KW"/>
</dbReference>
<evidence type="ECO:0000313" key="9">
    <source>
        <dbReference type="Proteomes" id="UP001280121"/>
    </source>
</evidence>
<protein>
    <recommendedName>
        <fullName evidence="1">tRNA-uridine aminocarboxypropyltransferase</fullName>
        <ecNumber evidence="1">2.5.1.25</ecNumber>
    </recommendedName>
</protein>
<organism evidence="8 9">
    <name type="scientific">Dipteronia dyeriana</name>
    <dbReference type="NCBI Taxonomy" id="168575"/>
    <lineage>
        <taxon>Eukaryota</taxon>
        <taxon>Viridiplantae</taxon>
        <taxon>Streptophyta</taxon>
        <taxon>Embryophyta</taxon>
        <taxon>Tracheophyta</taxon>
        <taxon>Spermatophyta</taxon>
        <taxon>Magnoliopsida</taxon>
        <taxon>eudicotyledons</taxon>
        <taxon>Gunneridae</taxon>
        <taxon>Pentapetalae</taxon>
        <taxon>rosids</taxon>
        <taxon>malvids</taxon>
        <taxon>Sapindales</taxon>
        <taxon>Sapindaceae</taxon>
        <taxon>Hippocastanoideae</taxon>
        <taxon>Acereae</taxon>
        <taxon>Dipteronia</taxon>
    </lineage>
</organism>
<dbReference type="Proteomes" id="UP001280121">
    <property type="component" value="Unassembled WGS sequence"/>
</dbReference>
<dbReference type="InterPro" id="IPR005636">
    <property type="entry name" value="DTW"/>
</dbReference>
<keyword evidence="2" id="KW-0808">Transferase</keyword>
<dbReference type="SMART" id="SM01144">
    <property type="entry name" value="DTW"/>
    <property type="match status" value="1"/>
</dbReference>
<dbReference type="InterPro" id="IPR039262">
    <property type="entry name" value="DTWD2/TAPT"/>
</dbReference>
<dbReference type="PANTHER" id="PTHR21392">
    <property type="entry name" value="TRNA-URIDINE AMINOCARBOXYPROPYLTRANSFERASE 2"/>
    <property type="match status" value="1"/>
</dbReference>
<dbReference type="AlphaFoldDB" id="A0AAD9TPT4"/>
<dbReference type="PANTHER" id="PTHR21392:SF0">
    <property type="entry name" value="TRNA-URIDINE AMINOCARBOXYPROPYLTRANSFERASE 2"/>
    <property type="match status" value="1"/>
</dbReference>
<evidence type="ECO:0000256" key="6">
    <source>
        <dbReference type="ARBA" id="ARBA00048718"/>
    </source>
</evidence>
<gene>
    <name evidence="8" type="ORF">Ddye_027461</name>
</gene>
<keyword evidence="3" id="KW-0949">S-adenosyl-L-methionine</keyword>
<keyword evidence="9" id="KW-1185">Reference proteome</keyword>
<keyword evidence="4" id="KW-0819">tRNA processing</keyword>
<dbReference type="Pfam" id="PF03942">
    <property type="entry name" value="DTW"/>
    <property type="match status" value="2"/>
</dbReference>